<dbReference type="InterPro" id="IPR002676">
    <property type="entry name" value="RimM_N"/>
</dbReference>
<dbReference type="InterPro" id="IPR011961">
    <property type="entry name" value="RimM"/>
</dbReference>
<dbReference type="HAMAP" id="MF_00014">
    <property type="entry name" value="Ribosome_mat_RimM"/>
    <property type="match status" value="1"/>
</dbReference>
<dbReference type="Pfam" id="PF24986">
    <property type="entry name" value="PRC_RimM"/>
    <property type="match status" value="1"/>
</dbReference>
<dbReference type="OMA" id="RREMHIT"/>
<dbReference type="Gene3D" id="2.30.30.240">
    <property type="entry name" value="PRC-barrel domain"/>
    <property type="match status" value="1"/>
</dbReference>
<dbReference type="InterPro" id="IPR011033">
    <property type="entry name" value="PRC_barrel-like_sf"/>
</dbReference>
<dbReference type="AlphaFoldDB" id="A0A4U6VN29"/>
<dbReference type="Proteomes" id="UP000298652">
    <property type="component" value="Chromosome 3"/>
</dbReference>
<feature type="region of interest" description="Disordered" evidence="1">
    <location>
        <begin position="52"/>
        <end position="91"/>
    </location>
</feature>
<dbReference type="InterPro" id="IPR039741">
    <property type="entry name" value="UDP-sugar_pyrophosphorylase"/>
</dbReference>
<accession>A0A4U6VN29</accession>
<dbReference type="SUPFAM" id="SSF53448">
    <property type="entry name" value="Nucleotide-diphospho-sugar transferases"/>
    <property type="match status" value="1"/>
</dbReference>
<dbReference type="PANTHER" id="PTHR11952">
    <property type="entry name" value="UDP- GLUCOSE PYROPHOSPHORYLASE"/>
    <property type="match status" value="1"/>
</dbReference>
<dbReference type="InterPro" id="IPR056792">
    <property type="entry name" value="PRC_RimM"/>
</dbReference>
<keyword evidence="5" id="KW-1185">Reference proteome</keyword>
<name>A0A4U6VN29_SETVI</name>
<protein>
    <submittedName>
        <fullName evidence="4">Uncharacterized protein</fullName>
    </submittedName>
</protein>
<dbReference type="SUPFAM" id="SSF50447">
    <property type="entry name" value="Translation proteins"/>
    <property type="match status" value="1"/>
</dbReference>
<dbReference type="InterPro" id="IPR029044">
    <property type="entry name" value="Nucleotide-diphossugar_trans"/>
</dbReference>
<dbReference type="InterPro" id="IPR036976">
    <property type="entry name" value="RimM_N_sf"/>
</dbReference>
<dbReference type="Gene3D" id="3.90.550.10">
    <property type="entry name" value="Spore Coat Polysaccharide Biosynthesis Protein SpsA, Chain A"/>
    <property type="match status" value="1"/>
</dbReference>
<dbReference type="GO" id="GO:0003977">
    <property type="term" value="F:UDP-N-acetylglucosamine diphosphorylase activity"/>
    <property type="evidence" value="ECO:0007669"/>
    <property type="project" value="TreeGrafter"/>
</dbReference>
<evidence type="ECO:0000256" key="1">
    <source>
        <dbReference type="SAM" id="MobiDB-lite"/>
    </source>
</evidence>
<dbReference type="NCBIfam" id="TIGR02273">
    <property type="entry name" value="16S_RimM"/>
    <property type="match status" value="1"/>
</dbReference>
<feature type="compositionally biased region" description="Acidic residues" evidence="1">
    <location>
        <begin position="61"/>
        <end position="91"/>
    </location>
</feature>
<dbReference type="GO" id="GO:0005840">
    <property type="term" value="C:ribosome"/>
    <property type="evidence" value="ECO:0007669"/>
    <property type="project" value="InterPro"/>
</dbReference>
<dbReference type="SUPFAM" id="SSF50346">
    <property type="entry name" value="PRC-barrel domain"/>
    <property type="match status" value="1"/>
</dbReference>
<gene>
    <name evidence="4" type="ORF">SEVIR_3G147300v2</name>
</gene>
<reference evidence="4" key="1">
    <citation type="submission" date="2019-03" db="EMBL/GenBank/DDBJ databases">
        <title>WGS assembly of Setaria viridis.</title>
        <authorList>
            <person name="Huang P."/>
            <person name="Jenkins J."/>
            <person name="Grimwood J."/>
            <person name="Barry K."/>
            <person name="Healey A."/>
            <person name="Mamidi S."/>
            <person name="Sreedasyam A."/>
            <person name="Shu S."/>
            <person name="Feldman M."/>
            <person name="Wu J."/>
            <person name="Yu Y."/>
            <person name="Chen C."/>
            <person name="Johnson J."/>
            <person name="Rokhsar D."/>
            <person name="Baxter I."/>
            <person name="Schmutz J."/>
            <person name="Brutnell T."/>
            <person name="Kellogg E."/>
        </authorList>
    </citation>
    <scope>NUCLEOTIDE SEQUENCE [LARGE SCALE GENOMIC DNA]</scope>
</reference>
<evidence type="ECO:0000313" key="5">
    <source>
        <dbReference type="Proteomes" id="UP000298652"/>
    </source>
</evidence>
<organism evidence="4 5">
    <name type="scientific">Setaria viridis</name>
    <name type="common">Green bristlegrass</name>
    <name type="synonym">Setaria italica subsp. viridis</name>
    <dbReference type="NCBI Taxonomy" id="4556"/>
    <lineage>
        <taxon>Eukaryota</taxon>
        <taxon>Viridiplantae</taxon>
        <taxon>Streptophyta</taxon>
        <taxon>Embryophyta</taxon>
        <taxon>Tracheophyta</taxon>
        <taxon>Spermatophyta</taxon>
        <taxon>Magnoliopsida</taxon>
        <taxon>Liliopsida</taxon>
        <taxon>Poales</taxon>
        <taxon>Poaceae</taxon>
        <taxon>PACMAD clade</taxon>
        <taxon>Panicoideae</taxon>
        <taxon>Panicodae</taxon>
        <taxon>Paniceae</taxon>
        <taxon>Cenchrinae</taxon>
        <taxon>Setaria</taxon>
    </lineage>
</organism>
<feature type="domain" description="RimM N-terminal" evidence="2">
    <location>
        <begin position="98"/>
        <end position="183"/>
    </location>
</feature>
<dbReference type="EMBL" id="CM016554">
    <property type="protein sequence ID" value="TKW25857.1"/>
    <property type="molecule type" value="Genomic_DNA"/>
</dbReference>
<evidence type="ECO:0000313" key="4">
    <source>
        <dbReference type="EMBL" id="TKW25857.1"/>
    </source>
</evidence>
<dbReference type="Gramene" id="TKW25857">
    <property type="protein sequence ID" value="TKW25857"/>
    <property type="gene ID" value="SEVIR_3G147300v2"/>
</dbReference>
<dbReference type="Pfam" id="PF01782">
    <property type="entry name" value="RimM"/>
    <property type="match status" value="1"/>
</dbReference>
<dbReference type="Gene3D" id="2.40.30.60">
    <property type="entry name" value="RimM"/>
    <property type="match status" value="1"/>
</dbReference>
<dbReference type="GO" id="GO:0006364">
    <property type="term" value="P:rRNA processing"/>
    <property type="evidence" value="ECO:0007669"/>
    <property type="project" value="InterPro"/>
</dbReference>
<proteinExistence type="inferred from homology"/>
<dbReference type="InterPro" id="IPR009000">
    <property type="entry name" value="Transl_B-barrel_sf"/>
</dbReference>
<sequence length="663" mass="73319">MASPASASARPLSLPLTAPLPRYSSRILRAPSSRLLPGRRVALAPARPGAALLSSLSDAREQEEEVEDEEEFYGEEDEQREYDGEEEEQEYDEELVEVGYVSGAHGVRGDVLVTPRTDFPELRFATPGTRWLRARAAGKQQVREFELVRGRAHTGKKCWIVSFDGIHNLDEARQIVGSAILVKAGDRPEIEDDEFFSLDLVGMRVIVKDTGKLVGTVGQVFNFGGGDLLQVMLGSAEGTAVDPDSENQDSTSSRDHVWIPFAEDIVPDVDMESREMWITPPKGLLELNSRSDKRSKKERRVMEWKDRKRLQRRVIAGKKVLSEMDQGHVLEGLVSGDKVQKASLAEQIGCIDFQLFRHAVHCVSKQIESSSKKLLANSSLSRKKVIKIPYKGLINLGEKAEHSFSRELKHGLEILLKSKAAIVLVRNGSDSDAEFLSLLSSLCELMKVIGNHVPPPFIIVSPPGHVESVRTCLIENDYFNLDTKKVWVLEELELPIVSMSSEASRKKVLMKSPWEIIKKTAGSGGIFSLLSSNKILDSLNQMGVQYTQICSSSSRPVIGHPLLFGAVASSGADVGVKLSTSGETEDDFDLIISIDLLNKMCRDVTQLRFSARPDQNAHVEHVDGQWVAVQPEATNSHRLHADVTSILNSCAPDKVCVMEIIEQ</sequence>
<dbReference type="GO" id="GO:0043022">
    <property type="term" value="F:ribosome binding"/>
    <property type="evidence" value="ECO:0007669"/>
    <property type="project" value="InterPro"/>
</dbReference>
<dbReference type="PANTHER" id="PTHR11952:SF10">
    <property type="entry name" value="16S RRNA PROCESSING PROTEIN RIMM FAMILY"/>
    <property type="match status" value="1"/>
</dbReference>
<evidence type="ECO:0000259" key="3">
    <source>
        <dbReference type="Pfam" id="PF24986"/>
    </source>
</evidence>
<feature type="domain" description="Ribosome maturation factor RimM PRC barrel" evidence="3">
    <location>
        <begin position="199"/>
        <end position="284"/>
    </location>
</feature>
<dbReference type="GO" id="GO:0006048">
    <property type="term" value="P:UDP-N-acetylglucosamine biosynthetic process"/>
    <property type="evidence" value="ECO:0007669"/>
    <property type="project" value="TreeGrafter"/>
</dbReference>
<evidence type="ECO:0000259" key="2">
    <source>
        <dbReference type="Pfam" id="PF01782"/>
    </source>
</evidence>
<dbReference type="FunFam" id="2.30.30.240:FF:000002">
    <property type="entry name" value="Ribosome maturation factor rimM"/>
    <property type="match status" value="1"/>
</dbReference>